<keyword evidence="1" id="KW-0472">Membrane</keyword>
<dbReference type="RefSeq" id="WP_093250679.1">
    <property type="nucleotide sequence ID" value="NZ_FNQM01000003.1"/>
</dbReference>
<dbReference type="EMBL" id="FNQM01000003">
    <property type="protein sequence ID" value="SEA14817.1"/>
    <property type="molecule type" value="Genomic_DNA"/>
</dbReference>
<accession>A0A1H3YTS5</accession>
<dbReference type="AlphaFoldDB" id="A0A1H3YTS5"/>
<dbReference type="Proteomes" id="UP000198703">
    <property type="component" value="Unassembled WGS sequence"/>
</dbReference>
<evidence type="ECO:0000256" key="1">
    <source>
        <dbReference type="SAM" id="Phobius"/>
    </source>
</evidence>
<evidence type="ECO:0000313" key="3">
    <source>
        <dbReference type="Proteomes" id="UP000198703"/>
    </source>
</evidence>
<keyword evidence="1" id="KW-1133">Transmembrane helix</keyword>
<dbReference type="STRING" id="89524.SAMN05444370_103243"/>
<sequence length="74" mass="7858">MTEAEAKRVRARGMAGLGVAAVAIAALGLGGPAMLAATGDPSPVLPYYPFGWAIAIGGWLYWLRSWRAARRSER</sequence>
<keyword evidence="3" id="KW-1185">Reference proteome</keyword>
<evidence type="ECO:0000313" key="2">
    <source>
        <dbReference type="EMBL" id="SEA14817.1"/>
    </source>
</evidence>
<proteinExistence type="predicted"/>
<organism evidence="2 3">
    <name type="scientific">Rubrimonas cliftonensis</name>
    <dbReference type="NCBI Taxonomy" id="89524"/>
    <lineage>
        <taxon>Bacteria</taxon>
        <taxon>Pseudomonadati</taxon>
        <taxon>Pseudomonadota</taxon>
        <taxon>Alphaproteobacteria</taxon>
        <taxon>Rhodobacterales</taxon>
        <taxon>Paracoccaceae</taxon>
        <taxon>Rubrimonas</taxon>
    </lineage>
</organism>
<gene>
    <name evidence="2" type="ORF">SAMN05444370_103243</name>
</gene>
<name>A0A1H3YTS5_9RHOB</name>
<keyword evidence="1" id="KW-0812">Transmembrane</keyword>
<feature type="transmembrane region" description="Helical" evidence="1">
    <location>
        <begin position="47"/>
        <end position="64"/>
    </location>
</feature>
<protein>
    <submittedName>
        <fullName evidence="2">Uncharacterized protein</fullName>
    </submittedName>
</protein>
<reference evidence="2 3" key="1">
    <citation type="submission" date="2016-10" db="EMBL/GenBank/DDBJ databases">
        <authorList>
            <person name="de Groot N.N."/>
        </authorList>
    </citation>
    <scope>NUCLEOTIDE SEQUENCE [LARGE SCALE GENOMIC DNA]</scope>
    <source>
        <strain evidence="2 3">DSM 15345</strain>
    </source>
</reference>